<gene>
    <name evidence="2" type="ORF">GT360_16880</name>
</gene>
<keyword evidence="1" id="KW-1133">Transmembrane helix</keyword>
<evidence type="ECO:0000256" key="1">
    <source>
        <dbReference type="SAM" id="Phobius"/>
    </source>
</evidence>
<dbReference type="Pfam" id="PF14316">
    <property type="entry name" value="DUF4381"/>
    <property type="match status" value="1"/>
</dbReference>
<reference evidence="2 3" key="1">
    <citation type="submission" date="2020-01" db="EMBL/GenBank/DDBJ databases">
        <title>Whole genome and functional gene identification of agarase of Vibrio HN897.</title>
        <authorList>
            <person name="Liu Y."/>
            <person name="Zhao Z."/>
        </authorList>
    </citation>
    <scope>NUCLEOTIDE SEQUENCE [LARGE SCALE GENOMIC DNA]</scope>
    <source>
        <strain evidence="2 3">HN897</strain>
    </source>
</reference>
<dbReference type="KEGG" id="vas:GT360_16880"/>
<feature type="transmembrane region" description="Helical" evidence="1">
    <location>
        <begin position="35"/>
        <end position="53"/>
    </location>
</feature>
<dbReference type="AlphaFoldDB" id="A0A7Z2T6Q9"/>
<organism evidence="2 3">
    <name type="scientific">Vibrio astriarenae</name>
    <dbReference type="NCBI Taxonomy" id="1481923"/>
    <lineage>
        <taxon>Bacteria</taxon>
        <taxon>Pseudomonadati</taxon>
        <taxon>Pseudomonadota</taxon>
        <taxon>Gammaproteobacteria</taxon>
        <taxon>Vibrionales</taxon>
        <taxon>Vibrionaceae</taxon>
        <taxon>Vibrio</taxon>
    </lineage>
</organism>
<dbReference type="InterPro" id="IPR025489">
    <property type="entry name" value="DUF4381"/>
</dbReference>
<keyword evidence="3" id="KW-1185">Reference proteome</keyword>
<proteinExistence type="predicted"/>
<protein>
    <submittedName>
        <fullName evidence="2">DUF4381 family protein</fullName>
    </submittedName>
</protein>
<dbReference type="RefSeq" id="WP_164650128.1">
    <property type="nucleotide sequence ID" value="NZ_CP047476.1"/>
</dbReference>
<name>A0A7Z2T6Q9_9VIBR</name>
<evidence type="ECO:0000313" key="2">
    <source>
        <dbReference type="EMBL" id="QIA65228.1"/>
    </source>
</evidence>
<keyword evidence="1" id="KW-0812">Transmembrane</keyword>
<accession>A0A7Z2T6Q9</accession>
<sequence length="169" mass="20176">MGFANAQHEVPTSYILRELQDIVPAESVSWFPQTIGWKVVAIIIITWLLYLLFRRLTTWWHNRYRTEALGYLRSISIELEQFEYETFRLIKIVLNRCSNRYRVIHGLDFITTLDETGQHLTLDRSVSIQWVNCLNRSDLRLSLEQRKELKAYLEQWLLQHVVPKEGEVK</sequence>
<evidence type="ECO:0000313" key="3">
    <source>
        <dbReference type="Proteomes" id="UP000464262"/>
    </source>
</evidence>
<keyword evidence="1" id="KW-0472">Membrane</keyword>
<dbReference type="Proteomes" id="UP000464262">
    <property type="component" value="Chromosome 2"/>
</dbReference>
<dbReference type="EMBL" id="CP047476">
    <property type="protein sequence ID" value="QIA65228.1"/>
    <property type="molecule type" value="Genomic_DNA"/>
</dbReference>